<keyword evidence="2" id="KW-1185">Reference proteome</keyword>
<evidence type="ECO:0000313" key="1">
    <source>
        <dbReference type="EMBL" id="MCU7693262.1"/>
    </source>
</evidence>
<protein>
    <submittedName>
        <fullName evidence="1">Uncharacterized protein</fullName>
    </submittedName>
</protein>
<accession>A0AAE3IJK5</accession>
<dbReference type="EMBL" id="JAOTPL010000002">
    <property type="protein sequence ID" value="MCU7693262.1"/>
    <property type="molecule type" value="Genomic_DNA"/>
</dbReference>
<dbReference type="Proteomes" id="UP001209317">
    <property type="component" value="Unassembled WGS sequence"/>
</dbReference>
<organism evidence="1 2">
    <name type="scientific">Haoranjiania flava</name>
    <dbReference type="NCBI Taxonomy" id="1856322"/>
    <lineage>
        <taxon>Bacteria</taxon>
        <taxon>Pseudomonadati</taxon>
        <taxon>Bacteroidota</taxon>
        <taxon>Chitinophagia</taxon>
        <taxon>Chitinophagales</taxon>
        <taxon>Chitinophagaceae</taxon>
        <taxon>Haoranjiania</taxon>
    </lineage>
</organism>
<gene>
    <name evidence="1" type="ORF">OD355_01885</name>
</gene>
<comment type="caution">
    <text evidence="1">The sequence shown here is derived from an EMBL/GenBank/DDBJ whole genome shotgun (WGS) entry which is preliminary data.</text>
</comment>
<name>A0AAE3IJK5_9BACT</name>
<dbReference type="RefSeq" id="WP_263036750.1">
    <property type="nucleotide sequence ID" value="NZ_JAOTPL010000002.1"/>
</dbReference>
<proteinExistence type="predicted"/>
<sequence length="97" mass="10781">MSGPKGDVEGVNVMLDWVSRANITLEPISYFQFRDTVVVEECATWHDIETGAEISSASVATVFILANGFITAIQRHNNLREALQAASLTEKHRVDYK</sequence>
<dbReference type="AlphaFoldDB" id="A0AAE3IJK5"/>
<reference evidence="1" key="1">
    <citation type="submission" date="2022-10" db="EMBL/GenBank/DDBJ databases">
        <authorList>
            <person name="Kim H.S."/>
            <person name="Kim J.-S."/>
            <person name="Suh M.K."/>
            <person name="Eom M.K."/>
            <person name="Lee J.-S."/>
        </authorList>
    </citation>
    <scope>NUCLEOTIDE SEQUENCE</scope>
    <source>
        <strain evidence="1">LIP-5</strain>
    </source>
</reference>
<evidence type="ECO:0000313" key="2">
    <source>
        <dbReference type="Proteomes" id="UP001209317"/>
    </source>
</evidence>